<reference evidence="4 5" key="1">
    <citation type="submission" date="2020-02" db="EMBL/GenBank/DDBJ databases">
        <authorList>
            <person name="Ferguson B K."/>
        </authorList>
    </citation>
    <scope>NUCLEOTIDE SEQUENCE [LARGE SCALE GENOMIC DNA]</scope>
</reference>
<name>A0A6H5I9M9_9HYME</name>
<feature type="compositionally biased region" description="Polar residues" evidence="3">
    <location>
        <begin position="300"/>
        <end position="312"/>
    </location>
</feature>
<dbReference type="PANTHER" id="PTHR12842:SF6">
    <property type="entry name" value="FI01459P"/>
    <property type="match status" value="1"/>
</dbReference>
<evidence type="ECO:0000313" key="5">
    <source>
        <dbReference type="Proteomes" id="UP000479190"/>
    </source>
</evidence>
<evidence type="ECO:0000313" key="4">
    <source>
        <dbReference type="EMBL" id="CAB0033390.1"/>
    </source>
</evidence>
<keyword evidence="2" id="KW-0597">Phosphoprotein</keyword>
<feature type="compositionally biased region" description="Basic and acidic residues" evidence="3">
    <location>
        <begin position="270"/>
        <end position="279"/>
    </location>
</feature>
<dbReference type="Pfam" id="PF05334">
    <property type="entry name" value="DUF719"/>
    <property type="match status" value="1"/>
</dbReference>
<dbReference type="AlphaFoldDB" id="A0A6H5I9M9"/>
<accession>A0A6H5I9M9</accession>
<dbReference type="Proteomes" id="UP000479190">
    <property type="component" value="Unassembled WGS sequence"/>
</dbReference>
<dbReference type="InterPro" id="IPR007998">
    <property type="entry name" value="DUF719"/>
</dbReference>
<sequence>MNETMMTPKLSTYDLVQLQPHEVTQIFAYQDLYKIAKSSILSIFPKHPILLKKACALHMTEKISRGFCRRWALNALFKQLLQYRLPTMLAFVNHTSNEQNETSMTMIESSVLAGSYDRGVPLRTVGLLHRGGFYAEIIVNDNPDPKINSFKKVMKIPKWIDINLKFIITLMKDSKTIDELKSKLNITKNNQDIKCNCCKTKMETDADNNKAVEKDTRNANNKVDQLSKDFKRKTKLRNPSESSDDMPQDGKSPVVKSAEKNSGAISRSKRTQEQRKLKESSSLGAKKLGAKKIDKLPEVNNKTPSKVINKHTSNEGNTVMSLQQELDQCVDDKSGQEKVGSGRSDSEEPAELMSNLKFKDLFKPDGWENMKDNVEDLDKLAEDKFKPVLNKLASSVEEENTNSSWGGWGGWGVSSLINTATASVSSLTTHVSQGLSILEETIGVPDPVKLAETETYADDETKSVDAIKEDAVDKESSELPSEETNDSPIQYLPTSFGFGNFMSGVSTLTKLVESTSNKVIAGGLDTLEVIGKKTMEVLQEGDPGLKKKRALLSDPNKPNLSKILREAKEKADVEEKMLEEKNMAKRVRFESLFDDYQGLVHLEALEILSKECKMKIQTHLDNLDIDDLAYLQGVLEEVETLCDIENDNYDDDDDENKNKSLEQKLEESCKDLGIEINFSKLVDVWNDMNSELEDDKLTNREVFAKAIAGLARFTAYSVERFHKTAELLLIKKRRSTVNESDSLIQITKILSSQMVSISNLYSSKIDKNKVETPKFDIHVGLTTITKEVSFEFKFFFCDFIVFFTKRNQMFFVAG</sequence>
<protein>
    <submittedName>
        <fullName evidence="4">Uncharacterized protein</fullName>
    </submittedName>
</protein>
<evidence type="ECO:0000256" key="2">
    <source>
        <dbReference type="ARBA" id="ARBA00022553"/>
    </source>
</evidence>
<feature type="region of interest" description="Disordered" evidence="3">
    <location>
        <begin position="456"/>
        <end position="488"/>
    </location>
</feature>
<feature type="compositionally biased region" description="Basic and acidic residues" evidence="3">
    <location>
        <begin position="459"/>
        <end position="477"/>
    </location>
</feature>
<evidence type="ECO:0000256" key="3">
    <source>
        <dbReference type="SAM" id="MobiDB-lite"/>
    </source>
</evidence>
<dbReference type="OrthoDB" id="5597648at2759"/>
<proteinExistence type="inferred from homology"/>
<organism evidence="4 5">
    <name type="scientific">Trichogramma brassicae</name>
    <dbReference type="NCBI Taxonomy" id="86971"/>
    <lineage>
        <taxon>Eukaryota</taxon>
        <taxon>Metazoa</taxon>
        <taxon>Ecdysozoa</taxon>
        <taxon>Arthropoda</taxon>
        <taxon>Hexapoda</taxon>
        <taxon>Insecta</taxon>
        <taxon>Pterygota</taxon>
        <taxon>Neoptera</taxon>
        <taxon>Endopterygota</taxon>
        <taxon>Hymenoptera</taxon>
        <taxon>Apocrita</taxon>
        <taxon>Proctotrupomorpha</taxon>
        <taxon>Chalcidoidea</taxon>
        <taxon>Trichogrammatidae</taxon>
        <taxon>Trichogramma</taxon>
    </lineage>
</organism>
<feature type="region of interest" description="Disordered" evidence="3">
    <location>
        <begin position="209"/>
        <end position="312"/>
    </location>
</feature>
<comment type="similarity">
    <text evidence="1">Belongs to the FAM114 family.</text>
</comment>
<evidence type="ECO:0000256" key="1">
    <source>
        <dbReference type="ARBA" id="ARBA00006903"/>
    </source>
</evidence>
<dbReference type="EMBL" id="CADCXV010000708">
    <property type="protein sequence ID" value="CAB0033390.1"/>
    <property type="molecule type" value="Genomic_DNA"/>
</dbReference>
<dbReference type="PANTHER" id="PTHR12842">
    <property type="entry name" value="FI01459P"/>
    <property type="match status" value="1"/>
</dbReference>
<gene>
    <name evidence="4" type="ORF">TBRA_LOCUS5302</name>
</gene>
<keyword evidence="5" id="KW-1185">Reference proteome</keyword>